<keyword evidence="1" id="KW-1133">Transmembrane helix</keyword>
<gene>
    <name evidence="2" type="ORF">FME351_LOCUS23812</name>
</gene>
<dbReference type="Proteomes" id="UP000663869">
    <property type="component" value="Unassembled WGS sequence"/>
</dbReference>
<comment type="caution">
    <text evidence="2">The sequence shown here is derived from an EMBL/GenBank/DDBJ whole genome shotgun (WGS) entry which is preliminary data.</text>
</comment>
<reference evidence="2" key="1">
    <citation type="submission" date="2021-02" db="EMBL/GenBank/DDBJ databases">
        <authorList>
            <person name="Nowell W R."/>
        </authorList>
    </citation>
    <scope>NUCLEOTIDE SEQUENCE</scope>
</reference>
<accession>A0A818QAB1</accession>
<feature type="transmembrane region" description="Helical" evidence="1">
    <location>
        <begin position="199"/>
        <end position="218"/>
    </location>
</feature>
<feature type="transmembrane region" description="Helical" evidence="1">
    <location>
        <begin position="171"/>
        <end position="193"/>
    </location>
</feature>
<protein>
    <submittedName>
        <fullName evidence="2">Uncharacterized protein</fullName>
    </submittedName>
</protein>
<evidence type="ECO:0000256" key="1">
    <source>
        <dbReference type="SAM" id="Phobius"/>
    </source>
</evidence>
<keyword evidence="1" id="KW-0812">Transmembrane</keyword>
<name>A0A818QAB1_9BILA</name>
<proteinExistence type="predicted"/>
<evidence type="ECO:0000313" key="3">
    <source>
        <dbReference type="Proteomes" id="UP000663869"/>
    </source>
</evidence>
<dbReference type="EMBL" id="CAJNYU010003119">
    <property type="protein sequence ID" value="CAF3638147.1"/>
    <property type="molecule type" value="Genomic_DNA"/>
</dbReference>
<dbReference type="AlphaFoldDB" id="A0A818QAB1"/>
<feature type="transmembrane region" description="Helical" evidence="1">
    <location>
        <begin position="225"/>
        <end position="247"/>
    </location>
</feature>
<keyword evidence="1" id="KW-0472">Membrane</keyword>
<organism evidence="2 3">
    <name type="scientific">Rotaria socialis</name>
    <dbReference type="NCBI Taxonomy" id="392032"/>
    <lineage>
        <taxon>Eukaryota</taxon>
        <taxon>Metazoa</taxon>
        <taxon>Spiralia</taxon>
        <taxon>Gnathifera</taxon>
        <taxon>Rotifera</taxon>
        <taxon>Eurotatoria</taxon>
        <taxon>Bdelloidea</taxon>
        <taxon>Philodinida</taxon>
        <taxon>Philodinidae</taxon>
        <taxon>Rotaria</taxon>
    </lineage>
</organism>
<evidence type="ECO:0000313" key="2">
    <source>
        <dbReference type="EMBL" id="CAF3638147.1"/>
    </source>
</evidence>
<sequence length="469" mass="51315">MATVRKSNFNNNDNHLSSPSYIMNKRIKNAIEQVDRLNYEKSKVILKENDWLPINCFNENKAIDLRTDYKVTDFKTSNGQTDPNNSLTKLKKKKNFSQNSPLLSTEHIGIRTNAVKHSSNHCRSHTDSTIVLSKDKLGLSSQQFKSSDDILRYLKLHPDFQRMPPSQLQPILAAILSGLIFIGGVALIVVSGGTATPGIILSTSLLIGTGICGMQNYCWCAGLTIITFGAGYGAGNLMGIVLVGTGLTETSIQTLGTITGAIVGSGIRTGSYCVLTKIEGTPIETLQLVLEGVGGAIAGRFAGYLCVKASLILKNPILPGEEVLRCKAAETEILVSRGDGLDSLEEMDLGRLFGEVVPQDAFDVANGVLQRFIENPDQYFPTASDELSTTIFQDKGGKLTQMLADRGIKGSFRFYEFDVGAKICGFRRPDRIVIVFTSNYTSKLHELTKGYEGAFYTAFHYRTGSFIRF</sequence>